<keyword evidence="8 9" id="KW-0472">Membrane</keyword>
<organism evidence="11 12">
    <name type="scientific">Desmophyllum pertusum</name>
    <dbReference type="NCBI Taxonomy" id="174260"/>
    <lineage>
        <taxon>Eukaryota</taxon>
        <taxon>Metazoa</taxon>
        <taxon>Cnidaria</taxon>
        <taxon>Anthozoa</taxon>
        <taxon>Hexacorallia</taxon>
        <taxon>Scleractinia</taxon>
        <taxon>Caryophylliina</taxon>
        <taxon>Caryophylliidae</taxon>
        <taxon>Desmophyllum</taxon>
    </lineage>
</organism>
<reference evidence="11" key="1">
    <citation type="submission" date="2023-01" db="EMBL/GenBank/DDBJ databases">
        <title>Genome assembly of the deep-sea coral Lophelia pertusa.</title>
        <authorList>
            <person name="Herrera S."/>
            <person name="Cordes E."/>
        </authorList>
    </citation>
    <scope>NUCLEOTIDE SEQUENCE</scope>
    <source>
        <strain evidence="11">USNM1676648</strain>
        <tissue evidence="11">Polyp</tissue>
    </source>
</reference>
<keyword evidence="5" id="KW-0547">Nucleotide-binding</keyword>
<protein>
    <recommendedName>
        <fullName evidence="10">ABC transmembrane type-1 domain-containing protein</fullName>
    </recommendedName>
</protein>
<keyword evidence="3" id="KW-0813">Transport</keyword>
<evidence type="ECO:0000256" key="3">
    <source>
        <dbReference type="ARBA" id="ARBA00022448"/>
    </source>
</evidence>
<keyword evidence="6" id="KW-0067">ATP-binding</keyword>
<evidence type="ECO:0000259" key="10">
    <source>
        <dbReference type="PROSITE" id="PS50929"/>
    </source>
</evidence>
<dbReference type="AlphaFoldDB" id="A0A9X0DB19"/>
<comment type="caution">
    <text evidence="11">The sequence shown here is derived from an EMBL/GenBank/DDBJ whole genome shotgun (WGS) entry which is preliminary data.</text>
</comment>
<dbReference type="InterPro" id="IPR011527">
    <property type="entry name" value="ABC1_TM_dom"/>
</dbReference>
<evidence type="ECO:0000313" key="12">
    <source>
        <dbReference type="Proteomes" id="UP001163046"/>
    </source>
</evidence>
<dbReference type="GO" id="GO:0005524">
    <property type="term" value="F:ATP binding"/>
    <property type="evidence" value="ECO:0007669"/>
    <property type="project" value="UniProtKB-KW"/>
</dbReference>
<dbReference type="PANTHER" id="PTHR24223:SF456">
    <property type="entry name" value="MULTIDRUG RESISTANCE-ASSOCIATED PROTEIN LETHAL(2)03659"/>
    <property type="match status" value="1"/>
</dbReference>
<feature type="domain" description="ABC transmembrane type-1" evidence="10">
    <location>
        <begin position="54"/>
        <end position="143"/>
    </location>
</feature>
<dbReference type="GO" id="GO:0016020">
    <property type="term" value="C:membrane"/>
    <property type="evidence" value="ECO:0007669"/>
    <property type="project" value="UniProtKB-SubCell"/>
</dbReference>
<proteinExistence type="inferred from homology"/>
<evidence type="ECO:0000256" key="1">
    <source>
        <dbReference type="ARBA" id="ARBA00004141"/>
    </source>
</evidence>
<feature type="transmembrane region" description="Helical" evidence="9">
    <location>
        <begin position="91"/>
        <end position="115"/>
    </location>
</feature>
<feature type="transmembrane region" description="Helical" evidence="9">
    <location>
        <begin position="49"/>
        <end position="71"/>
    </location>
</feature>
<evidence type="ECO:0000256" key="7">
    <source>
        <dbReference type="ARBA" id="ARBA00022989"/>
    </source>
</evidence>
<dbReference type="GO" id="GO:0140359">
    <property type="term" value="F:ABC-type transporter activity"/>
    <property type="evidence" value="ECO:0007669"/>
    <property type="project" value="InterPro"/>
</dbReference>
<dbReference type="PROSITE" id="PS50929">
    <property type="entry name" value="ABC_TM1F"/>
    <property type="match status" value="1"/>
</dbReference>
<keyword evidence="4 9" id="KW-0812">Transmembrane</keyword>
<gene>
    <name evidence="11" type="ORF">OS493_013545</name>
</gene>
<evidence type="ECO:0000256" key="9">
    <source>
        <dbReference type="SAM" id="Phobius"/>
    </source>
</evidence>
<dbReference type="EMBL" id="MU825402">
    <property type="protein sequence ID" value="KAJ7392173.1"/>
    <property type="molecule type" value="Genomic_DNA"/>
</dbReference>
<dbReference type="OrthoDB" id="5987170at2759"/>
<keyword evidence="12" id="KW-1185">Reference proteome</keyword>
<dbReference type="PANTHER" id="PTHR24223">
    <property type="entry name" value="ATP-BINDING CASSETTE SUB-FAMILY C"/>
    <property type="match status" value="1"/>
</dbReference>
<evidence type="ECO:0000256" key="5">
    <source>
        <dbReference type="ARBA" id="ARBA00022741"/>
    </source>
</evidence>
<evidence type="ECO:0000256" key="8">
    <source>
        <dbReference type="ARBA" id="ARBA00023136"/>
    </source>
</evidence>
<dbReference type="InterPro" id="IPR036640">
    <property type="entry name" value="ABC1_TM_sf"/>
</dbReference>
<dbReference type="SUPFAM" id="SSF90123">
    <property type="entry name" value="ABC transporter transmembrane region"/>
    <property type="match status" value="1"/>
</dbReference>
<sequence>MSGETFKSMNAAKADRERVDLEDEEEDRMVGTVKWWLYWKYFRAALPRVLIASLAIFFAVVQVLWIVSYWWLSRMTEMPFEEQKNYITLLIYGSIVTVSLILTTVSSFCFYLTALKASENLHDQMTKAVMKAPVLFFDTNPVGLEVIRSSEMEGTFLKRFYRYQDKNTAALILLKASTRWLSLRGDILSTFLVTSVSAGALFATQSPGGCCHLAD</sequence>
<accession>A0A9X0DB19</accession>
<evidence type="ECO:0000256" key="4">
    <source>
        <dbReference type="ARBA" id="ARBA00022692"/>
    </source>
</evidence>
<comment type="subcellular location">
    <subcellularLocation>
        <location evidence="1">Membrane</location>
        <topology evidence="1">Multi-pass membrane protein</topology>
    </subcellularLocation>
</comment>
<keyword evidence="7 9" id="KW-1133">Transmembrane helix</keyword>
<dbReference type="InterPro" id="IPR050173">
    <property type="entry name" value="ABC_transporter_C-like"/>
</dbReference>
<evidence type="ECO:0000256" key="2">
    <source>
        <dbReference type="ARBA" id="ARBA00009726"/>
    </source>
</evidence>
<dbReference type="Proteomes" id="UP001163046">
    <property type="component" value="Unassembled WGS sequence"/>
</dbReference>
<evidence type="ECO:0000256" key="6">
    <source>
        <dbReference type="ARBA" id="ARBA00022840"/>
    </source>
</evidence>
<name>A0A9X0DB19_9CNID</name>
<evidence type="ECO:0000313" key="11">
    <source>
        <dbReference type="EMBL" id="KAJ7392173.1"/>
    </source>
</evidence>
<comment type="similarity">
    <text evidence="2">Belongs to the ABC transporter superfamily. ABCC family. Conjugate transporter (TC 3.A.1.208) subfamily.</text>
</comment>
<dbReference type="Gene3D" id="1.20.1560.10">
    <property type="entry name" value="ABC transporter type 1, transmembrane domain"/>
    <property type="match status" value="1"/>
</dbReference>
<dbReference type="Pfam" id="PF00664">
    <property type="entry name" value="ABC_membrane"/>
    <property type="match status" value="1"/>
</dbReference>